<accession>A0A072TPD7</accession>
<dbReference type="InterPro" id="IPR025915">
    <property type="entry name" value="Phage_gp49_66"/>
</dbReference>
<evidence type="ECO:0000313" key="4">
    <source>
        <dbReference type="Proteomes" id="UP000002051"/>
    </source>
</evidence>
<dbReference type="Pfam" id="PF06074">
    <property type="entry name" value="Portal_Mu"/>
    <property type="match status" value="1"/>
</dbReference>
<dbReference type="Pfam" id="PF13876">
    <property type="entry name" value="Phage_gp49_66"/>
    <property type="match status" value="1"/>
</dbReference>
<keyword evidence="4" id="KW-1185">Reference proteome</keyword>
<dbReference type="AlphaFoldDB" id="A0A072TPD7"/>
<gene>
    <name evidence="2" type="ORF">MTR_1123s0010</name>
</gene>
<protein>
    <submittedName>
        <fullName evidence="2">Phage Gp37Gp68 family protein</fullName>
    </submittedName>
</protein>
<evidence type="ECO:0000313" key="3">
    <source>
        <dbReference type="EnsemblPlants" id="KEH15410"/>
    </source>
</evidence>
<reference evidence="2 4" key="1">
    <citation type="journal article" date="2011" name="Nature">
        <title>The Medicago genome provides insight into the evolution of rhizobial symbioses.</title>
        <authorList>
            <person name="Young N.D."/>
            <person name="Debelle F."/>
            <person name="Oldroyd G.E."/>
            <person name="Geurts R."/>
            <person name="Cannon S.B."/>
            <person name="Udvardi M.K."/>
            <person name="Benedito V.A."/>
            <person name="Mayer K.F."/>
            <person name="Gouzy J."/>
            <person name="Schoof H."/>
            <person name="Van de Peer Y."/>
            <person name="Proost S."/>
            <person name="Cook D.R."/>
            <person name="Meyers B.C."/>
            <person name="Spannagl M."/>
            <person name="Cheung F."/>
            <person name="De Mita S."/>
            <person name="Krishnakumar V."/>
            <person name="Gundlach H."/>
            <person name="Zhou S."/>
            <person name="Mudge J."/>
            <person name="Bharti A.K."/>
            <person name="Murray J.D."/>
            <person name="Naoumkina M.A."/>
            <person name="Rosen B."/>
            <person name="Silverstein K.A."/>
            <person name="Tang H."/>
            <person name="Rombauts S."/>
            <person name="Zhao P.X."/>
            <person name="Zhou P."/>
            <person name="Barbe V."/>
            <person name="Bardou P."/>
            <person name="Bechner M."/>
            <person name="Bellec A."/>
            <person name="Berger A."/>
            <person name="Berges H."/>
            <person name="Bidwell S."/>
            <person name="Bisseling T."/>
            <person name="Choisne N."/>
            <person name="Couloux A."/>
            <person name="Denny R."/>
            <person name="Deshpande S."/>
            <person name="Dai X."/>
            <person name="Doyle J.J."/>
            <person name="Dudez A.M."/>
            <person name="Farmer A.D."/>
            <person name="Fouteau S."/>
            <person name="Franken C."/>
            <person name="Gibelin C."/>
            <person name="Gish J."/>
            <person name="Goldstein S."/>
            <person name="Gonzalez A.J."/>
            <person name="Green P.J."/>
            <person name="Hallab A."/>
            <person name="Hartog M."/>
            <person name="Hua A."/>
            <person name="Humphray S.J."/>
            <person name="Jeong D.H."/>
            <person name="Jing Y."/>
            <person name="Jocker A."/>
            <person name="Kenton S.M."/>
            <person name="Kim D.J."/>
            <person name="Klee K."/>
            <person name="Lai H."/>
            <person name="Lang C."/>
            <person name="Lin S."/>
            <person name="Macmil S.L."/>
            <person name="Magdelenat G."/>
            <person name="Matthews L."/>
            <person name="McCorrison J."/>
            <person name="Monaghan E.L."/>
            <person name="Mun J.H."/>
            <person name="Najar F.Z."/>
            <person name="Nicholson C."/>
            <person name="Noirot C."/>
            <person name="O'Bleness M."/>
            <person name="Paule C.R."/>
            <person name="Poulain J."/>
            <person name="Prion F."/>
            <person name="Qin B."/>
            <person name="Qu C."/>
            <person name="Retzel E.F."/>
            <person name="Riddle C."/>
            <person name="Sallet E."/>
            <person name="Samain S."/>
            <person name="Samson N."/>
            <person name="Sanders I."/>
            <person name="Saurat O."/>
            <person name="Scarpelli C."/>
            <person name="Schiex T."/>
            <person name="Segurens B."/>
            <person name="Severin A.J."/>
            <person name="Sherrier D.J."/>
            <person name="Shi R."/>
            <person name="Sims S."/>
            <person name="Singer S.R."/>
            <person name="Sinharoy S."/>
            <person name="Sterck L."/>
            <person name="Viollet A."/>
            <person name="Wang B.B."/>
            <person name="Wang K."/>
            <person name="Wang M."/>
            <person name="Wang X."/>
            <person name="Warfsmann J."/>
            <person name="Weissenbach J."/>
            <person name="White D.D."/>
            <person name="White J.D."/>
            <person name="Wiley G.B."/>
            <person name="Wincker P."/>
            <person name="Xing Y."/>
            <person name="Yang L."/>
            <person name="Yao Z."/>
            <person name="Ying F."/>
            <person name="Zhai J."/>
            <person name="Zhou L."/>
            <person name="Zuber A."/>
            <person name="Denarie J."/>
            <person name="Dixon R.A."/>
            <person name="May G.D."/>
            <person name="Schwartz D.C."/>
            <person name="Rogers J."/>
            <person name="Quetier F."/>
            <person name="Town C.D."/>
            <person name="Roe B.A."/>
        </authorList>
    </citation>
    <scope>NUCLEOTIDE SEQUENCE [LARGE SCALE GENOMIC DNA]</scope>
    <source>
        <strain evidence="2">A17</strain>
        <strain evidence="3 4">cv. Jemalong A17</strain>
    </source>
</reference>
<evidence type="ECO:0000313" key="2">
    <source>
        <dbReference type="EMBL" id="KEH15410.1"/>
    </source>
</evidence>
<name>A0A072TPD7_MEDTR</name>
<reference evidence="2 4" key="2">
    <citation type="journal article" date="2014" name="BMC Genomics">
        <title>An improved genome release (version Mt4.0) for the model legume Medicago truncatula.</title>
        <authorList>
            <person name="Tang H."/>
            <person name="Krishnakumar V."/>
            <person name="Bidwell S."/>
            <person name="Rosen B."/>
            <person name="Chan A."/>
            <person name="Zhou S."/>
            <person name="Gentzbittel L."/>
            <person name="Childs K.L."/>
            <person name="Yandell M."/>
            <person name="Gundlach H."/>
            <person name="Mayer K.F."/>
            <person name="Schwartz D.C."/>
            <person name="Town C.D."/>
        </authorList>
    </citation>
    <scope>GENOME REANNOTATION</scope>
    <source>
        <strain evidence="2">A17</strain>
        <strain evidence="3 4">cv. Jemalong A17</strain>
    </source>
</reference>
<evidence type="ECO:0000256" key="1">
    <source>
        <dbReference type="SAM" id="MobiDB-lite"/>
    </source>
</evidence>
<feature type="region of interest" description="Disordered" evidence="1">
    <location>
        <begin position="401"/>
        <end position="421"/>
    </location>
</feature>
<dbReference type="HOGENOM" id="CLU_348325_0_0_1"/>
<proteinExistence type="predicted"/>
<dbReference type="EMBL" id="KL403847">
    <property type="protein sequence ID" value="KEH15410.1"/>
    <property type="molecule type" value="Genomic_DNA"/>
</dbReference>
<sequence length="810" mass="89617">MAKRRHIRTRRRQPDFAEYISRPELETEVANRLVDPFEPLYMGVLRTNDPLLLERGQGSIAIYRDLKRDGKVFGSMQKRRLALIGYDWAVTPVTSSTKADADARTVSDILKQVSFDNLCSQMLDANLTGFEVFEKVWTVRDGMVVPDRIVKRAQRRFVYVQDDPNRPPALRMLTREDMLRGIALPDRKFIVHRVNPEDDNPYGTGLGLQTYWPVFFKRSGIIAWNKRLSRSGAAVPWGKYPNNASPKEKNTLFDALRAMSNDGVLMTPSGMDISLLESKLASAGGISSERELAEYMDDWIAEVWTGEVPRGKSGGAVAAASNERESVRLGLTKGDSDLLSETLKAQLLDDICFYNGLEPCQVYRNIRAAADLKSQSETDKNVSEMGFEPSEAYVQERYGEGWTKKPTPAPGASGPTSGTRPAVAPAAFAEPGDEAQNAIDAAIAAVPDAELQDALAGIFEPLLAAIEGAATYEDALAAAQAAYPEMDVTKLQQGAPILSPDDVEFAIVDELYHVFPGTTLTVCCLVLNNGFKVLGKHEANMPSAFVAELGRQYARANAVQLAIPFMSFLLMQELYEVVCPGDVTQEVQHGAVSTPARTLGVEWGPHAERRRTSPGNWRTPIRWNAQHDSFFAEHGRRRRVFCASLADVFDNAVNPYWRADLFDLIEQTPNLDWLLLTKRIGNVLPMIEDMAARRFDLECLHEPRLPDNVVLGATIVNRAEMLRDASKLKAAGARVTFWSVEPMLGKLGDIPPELLPDWVICGGESGHAARPMHPDWVRALRDQCTAAGVPFLFKQWGECNSARVAIAIAG</sequence>
<dbReference type="Pfam" id="PF07505">
    <property type="entry name" value="DUF5131"/>
    <property type="match status" value="1"/>
</dbReference>
<organism evidence="2 4">
    <name type="scientific">Medicago truncatula</name>
    <name type="common">Barrel medic</name>
    <name type="synonym">Medicago tribuloides</name>
    <dbReference type="NCBI Taxonomy" id="3880"/>
    <lineage>
        <taxon>Eukaryota</taxon>
        <taxon>Viridiplantae</taxon>
        <taxon>Streptophyta</taxon>
        <taxon>Embryophyta</taxon>
        <taxon>Tracheophyta</taxon>
        <taxon>Spermatophyta</taxon>
        <taxon>Magnoliopsida</taxon>
        <taxon>eudicotyledons</taxon>
        <taxon>Gunneridae</taxon>
        <taxon>Pentapetalae</taxon>
        <taxon>rosids</taxon>
        <taxon>fabids</taxon>
        <taxon>Fabales</taxon>
        <taxon>Fabaceae</taxon>
        <taxon>Papilionoideae</taxon>
        <taxon>50 kb inversion clade</taxon>
        <taxon>NPAAA clade</taxon>
        <taxon>Hologalegina</taxon>
        <taxon>IRL clade</taxon>
        <taxon>Trifolieae</taxon>
        <taxon>Medicago</taxon>
    </lineage>
</organism>
<reference evidence="3" key="3">
    <citation type="submission" date="2015-06" db="UniProtKB">
        <authorList>
            <consortium name="EnsemblPlants"/>
        </authorList>
    </citation>
    <scope>IDENTIFICATION</scope>
    <source>
        <strain evidence="3">cv. Jemalong A17</strain>
    </source>
</reference>
<dbReference type="InterPro" id="IPR009279">
    <property type="entry name" value="Portal_Mu"/>
</dbReference>
<dbReference type="InterPro" id="IPR011101">
    <property type="entry name" value="DUF5131"/>
</dbReference>
<dbReference type="EnsemblPlants" id="KEH15410">
    <property type="protein sequence ID" value="KEH15410"/>
    <property type="gene ID" value="MTR_1123s0010"/>
</dbReference>
<dbReference type="Proteomes" id="UP000002051">
    <property type="component" value="Unassembled WGS sequence"/>
</dbReference>